<dbReference type="GO" id="GO:0015074">
    <property type="term" value="P:DNA integration"/>
    <property type="evidence" value="ECO:0007669"/>
    <property type="project" value="UniProtKB-KW"/>
</dbReference>
<sequence>MKTVPYLRSKLRRGRWFHTYRRGDKEISLGVHGLHPTDPRVFAAYCAEHARWEHRPPETATPKSGTFAWAVDLYTSGNWKWLNEYSEGTRKARQAILKRYVRAQGNRPLSAITPRDIENALYAKGGHGAVNDFKALRPVFEHVKRLGFITRNPMIGIELDRPMSNELPTADADDIAAFIKRWEVGTVERLIFDLGLYTGAARADLAVIGRHNIKGNVLIFNRVKTGVPSYVPITPELRAVIARTPDISPTFILSKWRKPYQPQSLGQRFEEAAVAAGMKARLHGLRKAFCVYWAENGKTVHQIAAMAGHLTLKEVERYTRAADREQIVRLVMGEV</sequence>
<keyword evidence="3" id="KW-0238">DNA-binding</keyword>
<protein>
    <submittedName>
        <fullName evidence="6">Phage integrase family protein</fullName>
    </submittedName>
</protein>
<evidence type="ECO:0000256" key="4">
    <source>
        <dbReference type="ARBA" id="ARBA00023172"/>
    </source>
</evidence>
<dbReference type="EMBL" id="CP000489">
    <property type="protein sequence ID" value="ABL70731.1"/>
    <property type="molecule type" value="Genomic_DNA"/>
</dbReference>
<proteinExistence type="inferred from homology"/>
<keyword evidence="4" id="KW-0233">DNA recombination</keyword>
<dbReference type="InterPro" id="IPR050808">
    <property type="entry name" value="Phage_Integrase"/>
</dbReference>
<evidence type="ECO:0000313" key="6">
    <source>
        <dbReference type="EMBL" id="ABL70731.1"/>
    </source>
</evidence>
<evidence type="ECO:0000256" key="1">
    <source>
        <dbReference type="ARBA" id="ARBA00008857"/>
    </source>
</evidence>
<dbReference type="Gene3D" id="1.10.150.130">
    <property type="match status" value="1"/>
</dbReference>
<dbReference type="KEGG" id="pde:Pden_2644"/>
<dbReference type="InterPro" id="IPR010998">
    <property type="entry name" value="Integrase_recombinase_N"/>
</dbReference>
<feature type="domain" description="Tyr recombinase" evidence="5">
    <location>
        <begin position="165"/>
        <end position="332"/>
    </location>
</feature>
<reference evidence="7" key="1">
    <citation type="submission" date="2006-12" db="EMBL/GenBank/DDBJ databases">
        <title>Complete sequence of chromosome 1 of Paracoccus denitrificans PD1222.</title>
        <authorList>
            <person name="Copeland A."/>
            <person name="Lucas S."/>
            <person name="Lapidus A."/>
            <person name="Barry K."/>
            <person name="Detter J.C."/>
            <person name="Glavina del Rio T."/>
            <person name="Hammon N."/>
            <person name="Israni S."/>
            <person name="Dalin E."/>
            <person name="Tice H."/>
            <person name="Pitluck S."/>
            <person name="Munk A.C."/>
            <person name="Brettin T."/>
            <person name="Bruce D."/>
            <person name="Han C."/>
            <person name="Tapia R."/>
            <person name="Gilna P."/>
            <person name="Schmutz J."/>
            <person name="Larimer F."/>
            <person name="Land M."/>
            <person name="Hauser L."/>
            <person name="Kyrpides N."/>
            <person name="Lykidis A."/>
            <person name="Spiro S."/>
            <person name="Richardson D.J."/>
            <person name="Moir J.W.B."/>
            <person name="Ferguson S.J."/>
            <person name="van Spanning R.J.M."/>
            <person name="Richardson P."/>
        </authorList>
    </citation>
    <scope>NUCLEOTIDE SEQUENCE [LARGE SCALE GENOMIC DNA]</scope>
    <source>
        <strain evidence="7">Pd 1222</strain>
    </source>
</reference>
<keyword evidence="2" id="KW-0229">DNA integration</keyword>
<dbReference type="PROSITE" id="PS51898">
    <property type="entry name" value="TYR_RECOMBINASE"/>
    <property type="match status" value="1"/>
</dbReference>
<dbReference type="PANTHER" id="PTHR30629:SF2">
    <property type="entry name" value="PROPHAGE INTEGRASE INTS-RELATED"/>
    <property type="match status" value="1"/>
</dbReference>
<evidence type="ECO:0000313" key="7">
    <source>
        <dbReference type="Proteomes" id="UP000000361"/>
    </source>
</evidence>
<dbReference type="Proteomes" id="UP000000361">
    <property type="component" value="Chromosome 1"/>
</dbReference>
<dbReference type="EnsemblBacteria" id="ABL70731">
    <property type="protein sequence ID" value="ABL70731"/>
    <property type="gene ID" value="Pden_2644"/>
</dbReference>
<dbReference type="Gene3D" id="1.10.443.10">
    <property type="entry name" value="Intergrase catalytic core"/>
    <property type="match status" value="1"/>
</dbReference>
<dbReference type="HOGENOM" id="CLU_056713_2_0_5"/>
<dbReference type="RefSeq" id="WP_011748924.1">
    <property type="nucleotide sequence ID" value="NC_008686.1"/>
</dbReference>
<evidence type="ECO:0000256" key="2">
    <source>
        <dbReference type="ARBA" id="ARBA00022908"/>
    </source>
</evidence>
<dbReference type="GeneID" id="93451041"/>
<dbReference type="InterPro" id="IPR002104">
    <property type="entry name" value="Integrase_catalytic"/>
</dbReference>
<comment type="similarity">
    <text evidence="1">Belongs to the 'phage' integrase family.</text>
</comment>
<name>A1B5D7_PARDP</name>
<accession>A1B5D7</accession>
<dbReference type="InterPro" id="IPR013762">
    <property type="entry name" value="Integrase-like_cat_sf"/>
</dbReference>
<evidence type="ECO:0000259" key="5">
    <source>
        <dbReference type="PROSITE" id="PS51898"/>
    </source>
</evidence>
<dbReference type="Pfam" id="PF00589">
    <property type="entry name" value="Phage_integrase"/>
    <property type="match status" value="1"/>
</dbReference>
<dbReference type="GO" id="GO:0006310">
    <property type="term" value="P:DNA recombination"/>
    <property type="evidence" value="ECO:0007669"/>
    <property type="project" value="UniProtKB-KW"/>
</dbReference>
<dbReference type="GO" id="GO:0003677">
    <property type="term" value="F:DNA binding"/>
    <property type="evidence" value="ECO:0007669"/>
    <property type="project" value="UniProtKB-KW"/>
</dbReference>
<evidence type="ECO:0000256" key="3">
    <source>
        <dbReference type="ARBA" id="ARBA00023125"/>
    </source>
</evidence>
<gene>
    <name evidence="6" type="ordered locus">Pden_2644</name>
</gene>
<dbReference type="PANTHER" id="PTHR30629">
    <property type="entry name" value="PROPHAGE INTEGRASE"/>
    <property type="match status" value="1"/>
</dbReference>
<dbReference type="SUPFAM" id="SSF56349">
    <property type="entry name" value="DNA breaking-rejoining enzymes"/>
    <property type="match status" value="1"/>
</dbReference>
<dbReference type="OrthoDB" id="7510934at2"/>
<dbReference type="eggNOG" id="COG0582">
    <property type="taxonomic scope" value="Bacteria"/>
</dbReference>
<dbReference type="AlphaFoldDB" id="A1B5D7"/>
<keyword evidence="7" id="KW-1185">Reference proteome</keyword>
<dbReference type="InterPro" id="IPR011010">
    <property type="entry name" value="DNA_brk_join_enz"/>
</dbReference>
<organism evidence="6 7">
    <name type="scientific">Paracoccus denitrificans (strain Pd 1222)</name>
    <dbReference type="NCBI Taxonomy" id="318586"/>
    <lineage>
        <taxon>Bacteria</taxon>
        <taxon>Pseudomonadati</taxon>
        <taxon>Pseudomonadota</taxon>
        <taxon>Alphaproteobacteria</taxon>
        <taxon>Rhodobacterales</taxon>
        <taxon>Paracoccaceae</taxon>
        <taxon>Paracoccus</taxon>
    </lineage>
</organism>